<evidence type="ECO:0000313" key="2">
    <source>
        <dbReference type="EMBL" id="EJK76095.1"/>
    </source>
</evidence>
<evidence type="ECO:0000313" key="3">
    <source>
        <dbReference type="Proteomes" id="UP000266841"/>
    </source>
</evidence>
<feature type="chain" id="PRO_5003838423" description="Plastid lipid-associated protein/fibrillin conserved domain-containing protein" evidence="1">
    <location>
        <begin position="22"/>
        <end position="259"/>
    </location>
</feature>
<sequence>MSAPAFVALLLGSVIAHGTEAFQSPSKLHSRSWQKTSTRLLVEADNGDADVVDSLRMQASKDLLAASKLRADTSIAEQKLRKERPVPDATNAARVEEAIKCFELKGSSWEMTYRFSNEPESRDEEVASEVDRTFYSGKIQLRFLEDGYTTIIGRTYDRVESPSFEKIWGWDVETSSEDSLNYLLFSADVQLPSPIESMDRFYFQARVEEDTNGVYTLSDGSVTVKRNIQPPGGFWGLFSGEGILAQFRIVGEFKCKPIR</sequence>
<name>K0TF95_THAOC</name>
<dbReference type="eggNOG" id="ENOG502SUCC">
    <property type="taxonomic scope" value="Eukaryota"/>
</dbReference>
<evidence type="ECO:0000256" key="1">
    <source>
        <dbReference type="SAM" id="SignalP"/>
    </source>
</evidence>
<comment type="caution">
    <text evidence="2">The sequence shown here is derived from an EMBL/GenBank/DDBJ whole genome shotgun (WGS) entry which is preliminary data.</text>
</comment>
<reference evidence="2 3" key="1">
    <citation type="journal article" date="2012" name="Genome Biol.">
        <title>Genome and low-iron response of an oceanic diatom adapted to chronic iron limitation.</title>
        <authorList>
            <person name="Lommer M."/>
            <person name="Specht M."/>
            <person name="Roy A.S."/>
            <person name="Kraemer L."/>
            <person name="Andreson R."/>
            <person name="Gutowska M.A."/>
            <person name="Wolf J."/>
            <person name="Bergner S.V."/>
            <person name="Schilhabel M.B."/>
            <person name="Klostermeier U.C."/>
            <person name="Beiko R.G."/>
            <person name="Rosenstiel P."/>
            <person name="Hippler M."/>
            <person name="Laroche J."/>
        </authorList>
    </citation>
    <scope>NUCLEOTIDE SEQUENCE [LARGE SCALE GENOMIC DNA]</scope>
    <source>
        <strain evidence="2 3">CCMP1005</strain>
    </source>
</reference>
<dbReference type="OMA" id="GSSWEMT"/>
<evidence type="ECO:0008006" key="4">
    <source>
        <dbReference type="Google" id="ProtNLM"/>
    </source>
</evidence>
<dbReference type="Proteomes" id="UP000266841">
    <property type="component" value="Unassembled WGS sequence"/>
</dbReference>
<proteinExistence type="predicted"/>
<keyword evidence="3" id="KW-1185">Reference proteome</keyword>
<dbReference type="OrthoDB" id="45725at2759"/>
<organism evidence="2 3">
    <name type="scientific">Thalassiosira oceanica</name>
    <name type="common">Marine diatom</name>
    <dbReference type="NCBI Taxonomy" id="159749"/>
    <lineage>
        <taxon>Eukaryota</taxon>
        <taxon>Sar</taxon>
        <taxon>Stramenopiles</taxon>
        <taxon>Ochrophyta</taxon>
        <taxon>Bacillariophyta</taxon>
        <taxon>Coscinodiscophyceae</taxon>
        <taxon>Thalassiosirophycidae</taxon>
        <taxon>Thalassiosirales</taxon>
        <taxon>Thalassiosiraceae</taxon>
        <taxon>Thalassiosira</taxon>
    </lineage>
</organism>
<keyword evidence="1" id="KW-0732">Signal</keyword>
<dbReference type="AlphaFoldDB" id="K0TF95"/>
<gene>
    <name evidence="2" type="ORF">THAOC_02160</name>
</gene>
<accession>K0TF95</accession>
<feature type="signal peptide" evidence="1">
    <location>
        <begin position="1"/>
        <end position="21"/>
    </location>
</feature>
<dbReference type="EMBL" id="AGNL01002538">
    <property type="protein sequence ID" value="EJK76095.1"/>
    <property type="molecule type" value="Genomic_DNA"/>
</dbReference>
<protein>
    <recommendedName>
        <fullName evidence="4">Plastid lipid-associated protein/fibrillin conserved domain-containing protein</fullName>
    </recommendedName>
</protein>